<protein>
    <submittedName>
        <fullName evidence="1">Uncharacterized protein</fullName>
    </submittedName>
</protein>
<sequence length="153" mass="16187">MHPGCAPQRHSGRWGCPGRHRRRCVAGKPAPAPRRWFARIPARRVSGQSILQSLRSCVHRLGSEGMDMMAGITCGGRAEGIVCLKLAGHIGSHCTAHATGAERGSDTVSLQAASPANGDTRPEGTSIHVAQCGVARRVLGATQSRLSRFALHP</sequence>
<evidence type="ECO:0000313" key="2">
    <source>
        <dbReference type="Proteomes" id="UP000219564"/>
    </source>
</evidence>
<dbReference type="EMBL" id="OBKZ01000016">
    <property type="protein sequence ID" value="SOB52310.1"/>
    <property type="molecule type" value="Genomic_DNA"/>
</dbReference>
<dbReference type="Proteomes" id="UP000219564">
    <property type="component" value="Unassembled WGS sequence"/>
</dbReference>
<proteinExistence type="predicted"/>
<comment type="caution">
    <text evidence="1">The sequence shown here is derived from an EMBL/GenBank/DDBJ whole genome shotgun (WGS) entry which is preliminary data.</text>
</comment>
<organism evidence="1 2">
    <name type="scientific">Pseudomonas lundensis</name>
    <dbReference type="NCBI Taxonomy" id="86185"/>
    <lineage>
        <taxon>Bacteria</taxon>
        <taxon>Pseudomonadati</taxon>
        <taxon>Pseudomonadota</taxon>
        <taxon>Gammaproteobacteria</taxon>
        <taxon>Pseudomonadales</taxon>
        <taxon>Pseudomonadaceae</taxon>
        <taxon>Pseudomonas</taxon>
    </lineage>
</organism>
<gene>
    <name evidence="1" type="ORF">PLUA15_230053</name>
</gene>
<evidence type="ECO:0000313" key="1">
    <source>
        <dbReference type="EMBL" id="SOB52310.1"/>
    </source>
</evidence>
<name>A0AAX2H7N1_9PSED</name>
<accession>A0AAX2H7N1</accession>
<reference evidence="1 2" key="1">
    <citation type="submission" date="2017-08" db="EMBL/GenBank/DDBJ databases">
        <authorList>
            <person name="Chaillou S."/>
        </authorList>
    </citation>
    <scope>NUCLEOTIDE SEQUENCE [LARGE SCALE GENOMIC DNA]</scope>
    <source>
        <strain evidence="1 2">MFPA15A1205</strain>
    </source>
</reference>
<dbReference type="AlphaFoldDB" id="A0AAX2H7N1"/>